<reference evidence="2" key="2">
    <citation type="submission" date="2023-04" db="EMBL/GenBank/DDBJ databases">
        <authorList>
            <person name="Bu L."/>
            <person name="Lu L."/>
            <person name="Laidemitt M.R."/>
            <person name="Zhang S.M."/>
            <person name="Mutuku M."/>
            <person name="Mkoji G."/>
            <person name="Steinauer M."/>
            <person name="Loker E.S."/>
        </authorList>
    </citation>
    <scope>NUCLEOTIDE SEQUENCE</scope>
    <source>
        <strain evidence="2">KasaAsao</strain>
        <tissue evidence="2">Whole Snail</tissue>
    </source>
</reference>
<sequence length="64" mass="7333">MYTYFRTDDRMTMLPVIITLSALILGAKRMQEVKLTSRGEPALRKICQTSLSFLPQLLEGKKKT</sequence>
<proteinExistence type="predicted"/>
<feature type="transmembrane region" description="Helical" evidence="1">
    <location>
        <begin position="12"/>
        <end position="28"/>
    </location>
</feature>
<dbReference type="AlphaFoldDB" id="A0AAD8C6P8"/>
<evidence type="ECO:0000256" key="1">
    <source>
        <dbReference type="SAM" id="Phobius"/>
    </source>
</evidence>
<organism evidence="2 3">
    <name type="scientific">Biomphalaria pfeifferi</name>
    <name type="common">Bloodfluke planorb</name>
    <name type="synonym">Freshwater snail</name>
    <dbReference type="NCBI Taxonomy" id="112525"/>
    <lineage>
        <taxon>Eukaryota</taxon>
        <taxon>Metazoa</taxon>
        <taxon>Spiralia</taxon>
        <taxon>Lophotrochozoa</taxon>
        <taxon>Mollusca</taxon>
        <taxon>Gastropoda</taxon>
        <taxon>Heterobranchia</taxon>
        <taxon>Euthyneura</taxon>
        <taxon>Panpulmonata</taxon>
        <taxon>Hygrophila</taxon>
        <taxon>Lymnaeoidea</taxon>
        <taxon>Planorbidae</taxon>
        <taxon>Biomphalaria</taxon>
    </lineage>
</organism>
<dbReference type="Proteomes" id="UP001233172">
    <property type="component" value="Unassembled WGS sequence"/>
</dbReference>
<reference evidence="2" key="1">
    <citation type="journal article" date="2023" name="PLoS Negl. Trop. Dis.">
        <title>A genome sequence for Biomphalaria pfeifferi, the major vector snail for the human-infecting parasite Schistosoma mansoni.</title>
        <authorList>
            <person name="Bu L."/>
            <person name="Lu L."/>
            <person name="Laidemitt M.R."/>
            <person name="Zhang S.M."/>
            <person name="Mutuku M."/>
            <person name="Mkoji G."/>
            <person name="Steinauer M."/>
            <person name="Loker E.S."/>
        </authorList>
    </citation>
    <scope>NUCLEOTIDE SEQUENCE</scope>
    <source>
        <strain evidence="2">KasaAsao</strain>
    </source>
</reference>
<keyword evidence="1" id="KW-0812">Transmembrane</keyword>
<name>A0AAD8C6P8_BIOPF</name>
<keyword evidence="1" id="KW-0472">Membrane</keyword>
<protein>
    <submittedName>
        <fullName evidence="2">Uncharacterized protein</fullName>
    </submittedName>
</protein>
<keyword evidence="1" id="KW-1133">Transmembrane helix</keyword>
<gene>
    <name evidence="2" type="ORF">Bpfe_003702</name>
</gene>
<comment type="caution">
    <text evidence="2">The sequence shown here is derived from an EMBL/GenBank/DDBJ whole genome shotgun (WGS) entry which is preliminary data.</text>
</comment>
<evidence type="ECO:0000313" key="2">
    <source>
        <dbReference type="EMBL" id="KAK0066967.1"/>
    </source>
</evidence>
<dbReference type="EMBL" id="JASAOG010000009">
    <property type="protein sequence ID" value="KAK0066967.1"/>
    <property type="molecule type" value="Genomic_DNA"/>
</dbReference>
<keyword evidence="3" id="KW-1185">Reference proteome</keyword>
<accession>A0AAD8C6P8</accession>
<evidence type="ECO:0000313" key="3">
    <source>
        <dbReference type="Proteomes" id="UP001233172"/>
    </source>
</evidence>